<dbReference type="AlphaFoldDB" id="A0AAW3PE51"/>
<gene>
    <name evidence="1" type="ORF">WL88_17025</name>
</gene>
<proteinExistence type="predicted"/>
<evidence type="ECO:0000313" key="2">
    <source>
        <dbReference type="Proteomes" id="UP000063236"/>
    </source>
</evidence>
<dbReference type="EMBL" id="LPJV01000036">
    <property type="protein sequence ID" value="KWF51622.1"/>
    <property type="molecule type" value="Genomic_DNA"/>
</dbReference>
<sequence>MCCTTCAAPGCRAFSGASHSTRSVRSAVERIDGRAARGRIVGEEAVAPARRYAWNSRIEPAVLRVADVPPSFGDAGRKLFSGRNVYACTTRPASCAWRTCGVGCCSVSSAGTAMSDVLYGRTPFA</sequence>
<organism evidence="1 2">
    <name type="scientific">Burkholderia diffusa</name>
    <dbReference type="NCBI Taxonomy" id="488732"/>
    <lineage>
        <taxon>Bacteria</taxon>
        <taxon>Pseudomonadati</taxon>
        <taxon>Pseudomonadota</taxon>
        <taxon>Betaproteobacteria</taxon>
        <taxon>Burkholderiales</taxon>
        <taxon>Burkholderiaceae</taxon>
        <taxon>Burkholderia</taxon>
        <taxon>Burkholderia cepacia complex</taxon>
    </lineage>
</organism>
<evidence type="ECO:0000313" key="1">
    <source>
        <dbReference type="EMBL" id="KWF51622.1"/>
    </source>
</evidence>
<name>A0AAW3PE51_9BURK</name>
<comment type="caution">
    <text evidence="1">The sequence shown here is derived from an EMBL/GenBank/DDBJ whole genome shotgun (WGS) entry which is preliminary data.</text>
</comment>
<protein>
    <submittedName>
        <fullName evidence="1">Uncharacterized protein</fullName>
    </submittedName>
</protein>
<dbReference type="Proteomes" id="UP000063236">
    <property type="component" value="Unassembled WGS sequence"/>
</dbReference>
<accession>A0AAW3PE51</accession>
<reference evidence="1 2" key="1">
    <citation type="submission" date="2015-11" db="EMBL/GenBank/DDBJ databases">
        <title>Expanding the genomic diversity of Burkholderia species for the development of highly accurate diagnostics.</title>
        <authorList>
            <person name="Sahl J."/>
            <person name="Keim P."/>
            <person name="Wagner D."/>
        </authorList>
    </citation>
    <scope>NUCLEOTIDE SEQUENCE [LARGE SCALE GENOMIC DNA]</scope>
    <source>
        <strain evidence="1 2">MSMB378WGS</strain>
    </source>
</reference>